<protein>
    <submittedName>
        <fullName evidence="2">Uncharacterized protein</fullName>
    </submittedName>
</protein>
<accession>A0A365L7L8</accession>
<dbReference type="AlphaFoldDB" id="A0A365L7L8"/>
<gene>
    <name evidence="2" type="ORF">DP120_03580</name>
</gene>
<evidence type="ECO:0000313" key="2">
    <source>
        <dbReference type="EMBL" id="RAZ81373.1"/>
    </source>
</evidence>
<feature type="region of interest" description="Disordered" evidence="1">
    <location>
        <begin position="26"/>
        <end position="47"/>
    </location>
</feature>
<name>A0A365L7L8_9BACL</name>
<organism evidence="2 3">
    <name type="scientific">Planococcus halotolerans</name>
    <dbReference type="NCBI Taxonomy" id="2233542"/>
    <lineage>
        <taxon>Bacteria</taxon>
        <taxon>Bacillati</taxon>
        <taxon>Bacillota</taxon>
        <taxon>Bacilli</taxon>
        <taxon>Bacillales</taxon>
        <taxon>Caryophanaceae</taxon>
        <taxon>Planococcus</taxon>
    </lineage>
</organism>
<evidence type="ECO:0000313" key="3">
    <source>
        <dbReference type="Proteomes" id="UP000251002"/>
    </source>
</evidence>
<dbReference type="EMBL" id="QLZR01000001">
    <property type="protein sequence ID" value="RAZ81373.1"/>
    <property type="molecule type" value="Genomic_DNA"/>
</dbReference>
<reference evidence="2 3" key="1">
    <citation type="submission" date="2018-06" db="EMBL/GenBank/DDBJ databases">
        <title>The draft genome sequences of strains SCU63 and S1.</title>
        <authorList>
            <person name="Gan L."/>
        </authorList>
    </citation>
    <scope>NUCLEOTIDE SEQUENCE [LARGE SCALE GENOMIC DNA]</scope>
    <source>
        <strain evidence="2 3">SCU63</strain>
    </source>
</reference>
<sequence length="73" mass="8833">MRFTSDNSGWLVFDFKIVKDLSGREKKQRQEVNSHLDKNENEEYGQKHKITEKNYLVRVLCQSKSEKQNRWDD</sequence>
<keyword evidence="3" id="KW-1185">Reference proteome</keyword>
<dbReference type="Proteomes" id="UP000251002">
    <property type="component" value="Unassembled WGS sequence"/>
</dbReference>
<evidence type="ECO:0000256" key="1">
    <source>
        <dbReference type="SAM" id="MobiDB-lite"/>
    </source>
</evidence>
<proteinExistence type="predicted"/>
<comment type="caution">
    <text evidence="2">The sequence shown here is derived from an EMBL/GenBank/DDBJ whole genome shotgun (WGS) entry which is preliminary data.</text>
</comment>